<reference evidence="6 7" key="1">
    <citation type="submission" date="2020-04" db="EMBL/GenBank/DDBJ databases">
        <authorList>
            <person name="De Canck E."/>
        </authorList>
    </citation>
    <scope>NUCLEOTIDE SEQUENCE [LARGE SCALE GENOMIC DNA]</scope>
    <source>
        <strain evidence="6 7">LMG 27177</strain>
    </source>
</reference>
<dbReference type="PROSITE" id="PS50931">
    <property type="entry name" value="HTH_LYSR"/>
    <property type="match status" value="1"/>
</dbReference>
<dbReference type="Pfam" id="PF00126">
    <property type="entry name" value="HTH_1"/>
    <property type="match status" value="1"/>
</dbReference>
<keyword evidence="4" id="KW-0804">Transcription</keyword>
<dbReference type="Gene3D" id="1.10.10.10">
    <property type="entry name" value="Winged helix-like DNA-binding domain superfamily/Winged helix DNA-binding domain"/>
    <property type="match status" value="1"/>
</dbReference>
<dbReference type="SUPFAM" id="SSF53850">
    <property type="entry name" value="Periplasmic binding protein-like II"/>
    <property type="match status" value="1"/>
</dbReference>
<dbReference type="Gene3D" id="3.40.190.290">
    <property type="match status" value="1"/>
</dbReference>
<dbReference type="SUPFAM" id="SSF46785">
    <property type="entry name" value="Winged helix' DNA-binding domain"/>
    <property type="match status" value="1"/>
</dbReference>
<evidence type="ECO:0000259" key="5">
    <source>
        <dbReference type="PROSITE" id="PS50931"/>
    </source>
</evidence>
<evidence type="ECO:0000256" key="1">
    <source>
        <dbReference type="ARBA" id="ARBA00009437"/>
    </source>
</evidence>
<dbReference type="AlphaFoldDB" id="A0A6J5GX08"/>
<accession>A0A6J5GX08</accession>
<proteinExistence type="inferred from homology"/>
<dbReference type="InterPro" id="IPR000847">
    <property type="entry name" value="LysR_HTH_N"/>
</dbReference>
<gene>
    <name evidence="6" type="primary">argP_4</name>
    <name evidence="6" type="ORF">LMG27177_06319</name>
</gene>
<dbReference type="GO" id="GO:0003700">
    <property type="term" value="F:DNA-binding transcription factor activity"/>
    <property type="evidence" value="ECO:0007669"/>
    <property type="project" value="InterPro"/>
</dbReference>
<name>A0A6J5GX08_9BURK</name>
<dbReference type="GO" id="GO:0000976">
    <property type="term" value="F:transcription cis-regulatory region binding"/>
    <property type="evidence" value="ECO:0007669"/>
    <property type="project" value="TreeGrafter"/>
</dbReference>
<dbReference type="Pfam" id="PF03466">
    <property type="entry name" value="LysR_substrate"/>
    <property type="match status" value="1"/>
</dbReference>
<organism evidence="6 7">
    <name type="scientific">Paraburkholderia fynbosensis</name>
    <dbReference type="NCBI Taxonomy" id="1200993"/>
    <lineage>
        <taxon>Bacteria</taxon>
        <taxon>Pseudomonadati</taxon>
        <taxon>Pseudomonadota</taxon>
        <taxon>Betaproteobacteria</taxon>
        <taxon>Burkholderiales</taxon>
        <taxon>Burkholderiaceae</taxon>
        <taxon>Paraburkholderia</taxon>
    </lineage>
</organism>
<dbReference type="PANTHER" id="PTHR30126:SF98">
    <property type="entry name" value="HTH-TYPE TRANSCRIPTIONAL ACTIVATOR BAUR"/>
    <property type="match status" value="1"/>
</dbReference>
<dbReference type="PANTHER" id="PTHR30126">
    <property type="entry name" value="HTH-TYPE TRANSCRIPTIONAL REGULATOR"/>
    <property type="match status" value="1"/>
</dbReference>
<keyword evidence="7" id="KW-1185">Reference proteome</keyword>
<dbReference type="Proteomes" id="UP000494252">
    <property type="component" value="Unassembled WGS sequence"/>
</dbReference>
<dbReference type="InterPro" id="IPR005119">
    <property type="entry name" value="LysR_subst-bd"/>
</dbReference>
<keyword evidence="2" id="KW-0805">Transcription regulation</keyword>
<dbReference type="FunFam" id="1.10.10.10:FF:000001">
    <property type="entry name" value="LysR family transcriptional regulator"/>
    <property type="match status" value="1"/>
</dbReference>
<keyword evidence="3" id="KW-0238">DNA-binding</keyword>
<dbReference type="RefSeq" id="WP_175165399.1">
    <property type="nucleotide sequence ID" value="NZ_CADIKI010000024.1"/>
</dbReference>
<sequence length="308" mass="34008">MVITDIDLRLLRVFRAVVESGGFSNAQMVLNVSQSTISTQMAQLETRLGVTLCHRGRSGFSLTVEGEACYRHVLDLFKSIHAFQMHADELRGELSGVLRVAFLDNVVTDPDSPLRALFEGFVGHSGNRVRLALDVLSPQEMERRLLDHTLDAAIGIFYGRLPSLEYRPLYRETDSLVCARNHPLAAGGNPEALRQAIPGARKVVRGFLGPLEFPQHDAHTDDTNAVVTNVEAAVHLILTGAYIGFLPRHYSRAWVGRGELIELLPEHFVRHSDFSLVTHVNGAHQRAIQAFIDCLGPVQRGGLPTGPR</sequence>
<protein>
    <submittedName>
        <fullName evidence="6">HTH-type transcriptional regulator ArgP</fullName>
    </submittedName>
</protein>
<dbReference type="InterPro" id="IPR036390">
    <property type="entry name" value="WH_DNA-bd_sf"/>
</dbReference>
<dbReference type="CDD" id="cd05466">
    <property type="entry name" value="PBP2_LTTR_substrate"/>
    <property type="match status" value="1"/>
</dbReference>
<comment type="similarity">
    <text evidence="1">Belongs to the LysR transcriptional regulatory family.</text>
</comment>
<evidence type="ECO:0000256" key="3">
    <source>
        <dbReference type="ARBA" id="ARBA00023125"/>
    </source>
</evidence>
<evidence type="ECO:0000256" key="2">
    <source>
        <dbReference type="ARBA" id="ARBA00023015"/>
    </source>
</evidence>
<dbReference type="InterPro" id="IPR036388">
    <property type="entry name" value="WH-like_DNA-bd_sf"/>
</dbReference>
<evidence type="ECO:0000256" key="4">
    <source>
        <dbReference type="ARBA" id="ARBA00023163"/>
    </source>
</evidence>
<feature type="domain" description="HTH lysR-type" evidence="5">
    <location>
        <begin position="6"/>
        <end position="63"/>
    </location>
</feature>
<evidence type="ECO:0000313" key="7">
    <source>
        <dbReference type="Proteomes" id="UP000494252"/>
    </source>
</evidence>
<dbReference type="EMBL" id="CADIKI010000024">
    <property type="protein sequence ID" value="CAB3807364.1"/>
    <property type="molecule type" value="Genomic_DNA"/>
</dbReference>
<evidence type="ECO:0000313" key="6">
    <source>
        <dbReference type="EMBL" id="CAB3807364.1"/>
    </source>
</evidence>